<dbReference type="PROSITE" id="PS50143">
    <property type="entry name" value="BIR_REPEAT_2"/>
    <property type="match status" value="2"/>
</dbReference>
<dbReference type="CDD" id="cd00022">
    <property type="entry name" value="BIR"/>
    <property type="match status" value="1"/>
</dbReference>
<comment type="caution">
    <text evidence="1">The sequence shown here is derived from an EMBL/GenBank/DDBJ whole genome shotgun (WGS) entry which is preliminary data.</text>
</comment>
<keyword evidence="2" id="KW-1185">Reference proteome</keyword>
<accession>A0AAV4XGS4</accession>
<evidence type="ECO:0000313" key="1">
    <source>
        <dbReference type="EMBL" id="GIY94166.1"/>
    </source>
</evidence>
<gene>
    <name evidence="1" type="ORF">CEXT_43111</name>
</gene>
<proteinExistence type="predicted"/>
<reference evidence="1 2" key="1">
    <citation type="submission" date="2021-06" db="EMBL/GenBank/DDBJ databases">
        <title>Caerostris extrusa draft genome.</title>
        <authorList>
            <person name="Kono N."/>
            <person name="Arakawa K."/>
        </authorList>
    </citation>
    <scope>NUCLEOTIDE SEQUENCE [LARGE SCALE GENOMIC DNA]</scope>
</reference>
<dbReference type="PANTHER" id="PTHR10044:SF139">
    <property type="entry name" value="DEATH-ASSOCIATED INHIBITOR OF APOPTOSIS 2"/>
    <property type="match status" value="1"/>
</dbReference>
<sequence length="161" mass="19413">MYDADHLPDYTDEETRKSSFQIWPLWYINPKELARQGFYYRNEKDIVQCIFCQVQIEHWNFNDIPLNRQLDASSECPFLNNKLVLNKPCKKISSNKFIKYDKVNYNFYDIVKSEYNRKKTFPSSFKNVEKFVECGFYHTKEHDYLQCFPCGIIIGNWEKKG</sequence>
<evidence type="ECO:0000313" key="2">
    <source>
        <dbReference type="Proteomes" id="UP001054945"/>
    </source>
</evidence>
<dbReference type="Gene3D" id="1.10.1170.10">
    <property type="entry name" value="Inhibitor Of Apoptosis Protein (2mihbC-IAP-1), Chain A"/>
    <property type="match status" value="2"/>
</dbReference>
<name>A0AAV4XGS4_CAEEX</name>
<organism evidence="1 2">
    <name type="scientific">Caerostris extrusa</name>
    <name type="common">Bark spider</name>
    <name type="synonym">Caerostris bankana</name>
    <dbReference type="NCBI Taxonomy" id="172846"/>
    <lineage>
        <taxon>Eukaryota</taxon>
        <taxon>Metazoa</taxon>
        <taxon>Ecdysozoa</taxon>
        <taxon>Arthropoda</taxon>
        <taxon>Chelicerata</taxon>
        <taxon>Arachnida</taxon>
        <taxon>Araneae</taxon>
        <taxon>Araneomorphae</taxon>
        <taxon>Entelegynae</taxon>
        <taxon>Araneoidea</taxon>
        <taxon>Araneidae</taxon>
        <taxon>Caerostris</taxon>
    </lineage>
</organism>
<dbReference type="Pfam" id="PF00653">
    <property type="entry name" value="BIR"/>
    <property type="match status" value="2"/>
</dbReference>
<dbReference type="AlphaFoldDB" id="A0AAV4XGS4"/>
<dbReference type="PANTHER" id="PTHR10044">
    <property type="entry name" value="INHIBITOR OF APOPTOSIS"/>
    <property type="match status" value="1"/>
</dbReference>
<dbReference type="SMART" id="SM00238">
    <property type="entry name" value="BIR"/>
    <property type="match status" value="1"/>
</dbReference>
<dbReference type="GO" id="GO:0005634">
    <property type="term" value="C:nucleus"/>
    <property type="evidence" value="ECO:0007669"/>
    <property type="project" value="TreeGrafter"/>
</dbReference>
<dbReference type="Proteomes" id="UP001054945">
    <property type="component" value="Unassembled WGS sequence"/>
</dbReference>
<protein>
    <submittedName>
        <fullName evidence="1">Uncharacterized protein</fullName>
    </submittedName>
</protein>
<dbReference type="SUPFAM" id="SSF57924">
    <property type="entry name" value="Inhibitor of apoptosis (IAP) repeat"/>
    <property type="match status" value="2"/>
</dbReference>
<dbReference type="GO" id="GO:0005737">
    <property type="term" value="C:cytoplasm"/>
    <property type="evidence" value="ECO:0007669"/>
    <property type="project" value="TreeGrafter"/>
</dbReference>
<dbReference type="InterPro" id="IPR050784">
    <property type="entry name" value="IAP"/>
</dbReference>
<dbReference type="InterPro" id="IPR001370">
    <property type="entry name" value="BIR_rpt"/>
</dbReference>
<dbReference type="EMBL" id="BPLR01017753">
    <property type="protein sequence ID" value="GIY94166.1"/>
    <property type="molecule type" value="Genomic_DNA"/>
</dbReference>